<dbReference type="OrthoDB" id="272354at2"/>
<dbReference type="Proteomes" id="UP000319817">
    <property type="component" value="Chromosome"/>
</dbReference>
<protein>
    <recommendedName>
        <fullName evidence="3">DUF937 domain-containing protein</fullName>
    </recommendedName>
</protein>
<keyword evidence="2" id="KW-1185">Reference proteome</keyword>
<organism evidence="1 2">
    <name type="scientific">Stieleria marina</name>
    <dbReference type="NCBI Taxonomy" id="1930275"/>
    <lineage>
        <taxon>Bacteria</taxon>
        <taxon>Pseudomonadati</taxon>
        <taxon>Planctomycetota</taxon>
        <taxon>Planctomycetia</taxon>
        <taxon>Pirellulales</taxon>
        <taxon>Pirellulaceae</taxon>
        <taxon>Stieleria</taxon>
    </lineage>
</organism>
<accession>A0A517NMZ6</accession>
<name>A0A517NMZ6_9BACT</name>
<dbReference type="RefSeq" id="WP_145416031.1">
    <property type="nucleotide sequence ID" value="NZ_CP036526.1"/>
</dbReference>
<evidence type="ECO:0000313" key="1">
    <source>
        <dbReference type="EMBL" id="QDT08497.1"/>
    </source>
</evidence>
<evidence type="ECO:0008006" key="3">
    <source>
        <dbReference type="Google" id="ProtNLM"/>
    </source>
</evidence>
<evidence type="ECO:0000313" key="2">
    <source>
        <dbReference type="Proteomes" id="UP000319817"/>
    </source>
</evidence>
<proteinExistence type="predicted"/>
<dbReference type="AlphaFoldDB" id="A0A517NMZ6"/>
<dbReference type="Pfam" id="PF06078">
    <property type="entry name" value="DUF937"/>
    <property type="match status" value="1"/>
</dbReference>
<dbReference type="InterPro" id="IPR009282">
    <property type="entry name" value="DUF937"/>
</dbReference>
<reference evidence="1 2" key="1">
    <citation type="submission" date="2019-02" db="EMBL/GenBank/DDBJ databases">
        <title>Deep-cultivation of Planctomycetes and their phenomic and genomic characterization uncovers novel biology.</title>
        <authorList>
            <person name="Wiegand S."/>
            <person name="Jogler M."/>
            <person name="Boedeker C."/>
            <person name="Pinto D."/>
            <person name="Vollmers J."/>
            <person name="Rivas-Marin E."/>
            <person name="Kohn T."/>
            <person name="Peeters S.H."/>
            <person name="Heuer A."/>
            <person name="Rast P."/>
            <person name="Oberbeckmann S."/>
            <person name="Bunk B."/>
            <person name="Jeske O."/>
            <person name="Meyerdierks A."/>
            <person name="Storesund J.E."/>
            <person name="Kallscheuer N."/>
            <person name="Luecker S."/>
            <person name="Lage O.M."/>
            <person name="Pohl T."/>
            <person name="Merkel B.J."/>
            <person name="Hornburger P."/>
            <person name="Mueller R.-W."/>
            <person name="Bruemmer F."/>
            <person name="Labrenz M."/>
            <person name="Spormann A.M."/>
            <person name="Op den Camp H."/>
            <person name="Overmann J."/>
            <person name="Amann R."/>
            <person name="Jetten M.S.M."/>
            <person name="Mascher T."/>
            <person name="Medema M.H."/>
            <person name="Devos D.P."/>
            <person name="Kaster A.-K."/>
            <person name="Ovreas L."/>
            <person name="Rohde M."/>
            <person name="Galperin M.Y."/>
            <person name="Jogler C."/>
        </authorList>
    </citation>
    <scope>NUCLEOTIDE SEQUENCE [LARGE SCALE GENOMIC DNA]</scope>
    <source>
        <strain evidence="1 2">K23_9</strain>
    </source>
</reference>
<dbReference type="EMBL" id="CP036526">
    <property type="protein sequence ID" value="QDT08497.1"/>
    <property type="molecule type" value="Genomic_DNA"/>
</dbReference>
<sequence>MSINLIDLMKDQLTGAIAGQIGNKLGVDKNAAESGIGAILPTILGGLMKQSSTPAGAESLNNTLDQADFDGGLLDKLPDLLGGGGGNDQGGMLSGMGDTLLRSLFGDKVASIVGLISKFTGMDSGKSGSLMALLAPLVMSFLGKQKRSMGLDANGLAGLLSSQKDAVASSLPPGLAGTMGLGELGITDSPAAAAPSHSHSTSQGGGGLGKLLIPLVIIAALGFLAYKFLGGAGDAINDGVDAVKNAEVGLPEVPTVDSMTGQLSGVFDNYKETLSGVTDEASASAALPQLEEYNEKLGGMSDLLGKLPEGARGAVGDQVKSMLGPIQGIIDKLYAIPGVKSILDPVLSSMVEKAKALIPGA</sequence>
<gene>
    <name evidence="1" type="ORF">K239x_04360</name>
</gene>